<dbReference type="PATRIC" id="fig|1230457.4.peg.3421"/>
<evidence type="ECO:0000313" key="2">
    <source>
        <dbReference type="Proteomes" id="UP000011615"/>
    </source>
</evidence>
<accession>M0BYF0</accession>
<reference evidence="1 2" key="1">
    <citation type="journal article" date="2014" name="PLoS Genet.">
        <title>Phylogenetically driven sequencing of extremely halophilic archaea reveals strategies for static and dynamic osmo-response.</title>
        <authorList>
            <person name="Becker E.A."/>
            <person name="Seitzer P.M."/>
            <person name="Tritt A."/>
            <person name="Larsen D."/>
            <person name="Krusor M."/>
            <person name="Yao A.I."/>
            <person name="Wu D."/>
            <person name="Madern D."/>
            <person name="Eisen J.A."/>
            <person name="Darling A.E."/>
            <person name="Facciotti M.T."/>
        </authorList>
    </citation>
    <scope>NUCLEOTIDE SEQUENCE [LARGE SCALE GENOMIC DNA]</scope>
    <source>
        <strain evidence="1 2">JCM 13563</strain>
    </source>
</reference>
<gene>
    <name evidence="1" type="ORF">C476_17222</name>
</gene>
<comment type="caution">
    <text evidence="1">The sequence shown here is derived from an EMBL/GenBank/DDBJ whole genome shotgun (WGS) entry which is preliminary data.</text>
</comment>
<organism evidence="1 2">
    <name type="scientific">Natrinema limicola JCM 13563</name>
    <dbReference type="NCBI Taxonomy" id="1230457"/>
    <lineage>
        <taxon>Archaea</taxon>
        <taxon>Methanobacteriati</taxon>
        <taxon>Methanobacteriota</taxon>
        <taxon>Stenosarchaea group</taxon>
        <taxon>Halobacteria</taxon>
        <taxon>Halobacteriales</taxon>
        <taxon>Natrialbaceae</taxon>
        <taxon>Natrinema</taxon>
    </lineage>
</organism>
<keyword evidence="2" id="KW-1185">Reference proteome</keyword>
<proteinExistence type="predicted"/>
<dbReference type="EMBL" id="AOIT01000086">
    <property type="protein sequence ID" value="ELZ15980.1"/>
    <property type="molecule type" value="Genomic_DNA"/>
</dbReference>
<dbReference type="Proteomes" id="UP000011615">
    <property type="component" value="Unassembled WGS sequence"/>
</dbReference>
<sequence>MDIDLNHLDPDTFEDLCNDLLMQEAANITTIDGSGGDDGIDCFRGEIDGEITIFQHKYHTGRLEYTQKRQISDSLDRAQEEHSGLEKWILLIATEFTPTEHEWFQEEIVSPNSGIDIEYWNKPKIENRLIQYDFLIERYFNESLFATGKKIDDAFDFMSGDPVDKVVGAGDMLRDLKEKYSHLGVEFNYNSEEGKYEAFFNPEFDIEISAEMDINEEKAEKLQDGEEVELSKDEVEELDISPGIFDVESDEIDSILIQPSYKSIEKDLRIEIPSSGFQKGLTFTVEDLSDDGIKIRSKNDLFDLYIMTHDESSEGEIGYETDLINEPIHRIAEFIEFLNQLEESDNFLIRDSETDEIIFRAGGEMIAIPEELELVEIFTNNLYDIEAYTGKSFIMTEDWDEEDISNARIVRDLLVDGEADVSWSSFEFTVPSSNAHQLLDIYDKEGTLTDAQIKMEEYRLPILEEEVEFEMVTVELPSSDLKNRDTIEDQLEKGEPVKLEFTPEDSAVMKNGSQ</sequence>
<evidence type="ECO:0000313" key="1">
    <source>
        <dbReference type="EMBL" id="ELZ15980.1"/>
    </source>
</evidence>
<protein>
    <submittedName>
        <fullName evidence="1">Uncharacterized protein</fullName>
    </submittedName>
</protein>
<dbReference type="AlphaFoldDB" id="M0BYF0"/>
<name>M0BYF0_9EURY</name>